<protein>
    <submittedName>
        <fullName evidence="4">Branched-chain amino acid transport system substrate-binding protein</fullName>
    </submittedName>
</protein>
<accession>A0A561C7E1</accession>
<dbReference type="InterPro" id="IPR028081">
    <property type="entry name" value="Leu-bd"/>
</dbReference>
<keyword evidence="2" id="KW-0732">Signal</keyword>
<dbReference type="SUPFAM" id="SSF53822">
    <property type="entry name" value="Periplasmic binding protein-like I"/>
    <property type="match status" value="1"/>
</dbReference>
<evidence type="ECO:0000313" key="4">
    <source>
        <dbReference type="EMBL" id="TWD87079.1"/>
    </source>
</evidence>
<evidence type="ECO:0000256" key="1">
    <source>
        <dbReference type="ARBA" id="ARBA00010062"/>
    </source>
</evidence>
<evidence type="ECO:0000256" key="2">
    <source>
        <dbReference type="ARBA" id="ARBA00022729"/>
    </source>
</evidence>
<proteinExistence type="inferred from homology"/>
<dbReference type="AlphaFoldDB" id="A0A561C7E1"/>
<evidence type="ECO:0000313" key="5">
    <source>
        <dbReference type="Proteomes" id="UP000319722"/>
    </source>
</evidence>
<gene>
    <name evidence="4" type="ORF">FB547_10354</name>
</gene>
<dbReference type="InterPro" id="IPR051010">
    <property type="entry name" value="BCAA_transport"/>
</dbReference>
<sequence length="424" mass="46006">MHAYTVAVQVFETRSPATPTQRTNDATEKVAIDTTRRRTLGLLAGTLAAPSLALARVRPLRIGLIGSWSGPYAAGGRQFDAGMSVWLAAHDQRIAGRPVELLRRDVPGSAPEQARRHAQDLVEGERVDLLAGLDFSSNAYAVGAVATQAKVPLLVMNAASSGITARCPFAVRVSFTIAQVTMPLARWAIQQGLRDVCTVVADYASGVDAESAFVSAITAGGGRVGAMLRVPLNTLDYSAYMLRLRELRPQAVFFFLPSGQMPATFLKFWRDRGMADTGIRLLATGDATDDHYLEGIGELADGLVTSHHYSFAHESAANRRFTGVFEAEYGSHLRPGYFAVAAHDALAAADAAMSSPAARSGLSGERLVDAFRGLQLESPRGPIEIDAHTRDIVQAVYIRRTERLDGRWVNREFERFERVREPAL</sequence>
<dbReference type="Pfam" id="PF13458">
    <property type="entry name" value="Peripla_BP_6"/>
    <property type="match status" value="1"/>
</dbReference>
<dbReference type="PANTHER" id="PTHR30483">
    <property type="entry name" value="LEUCINE-SPECIFIC-BINDING PROTEIN"/>
    <property type="match status" value="1"/>
</dbReference>
<dbReference type="Proteomes" id="UP000319722">
    <property type="component" value="Unassembled WGS sequence"/>
</dbReference>
<dbReference type="Gene3D" id="3.40.50.2300">
    <property type="match status" value="2"/>
</dbReference>
<reference evidence="4 5" key="1">
    <citation type="submission" date="2019-06" db="EMBL/GenBank/DDBJ databases">
        <title>Sorghum-associated microbial communities from plants grown in Nebraska, USA.</title>
        <authorList>
            <person name="Schachtman D."/>
        </authorList>
    </citation>
    <scope>NUCLEOTIDE SEQUENCE [LARGE SCALE GENOMIC DNA]</scope>
    <source>
        <strain evidence="4 5">T529</strain>
    </source>
</reference>
<comment type="caution">
    <text evidence="4">The sequence shown here is derived from an EMBL/GenBank/DDBJ whole genome shotgun (WGS) entry which is preliminary data.</text>
</comment>
<evidence type="ECO:0000259" key="3">
    <source>
        <dbReference type="Pfam" id="PF13458"/>
    </source>
</evidence>
<name>A0A561C7E1_9BURK</name>
<organism evidence="4 5">
    <name type="scientific">Variovorax beijingensis</name>
    <dbReference type="NCBI Taxonomy" id="2496117"/>
    <lineage>
        <taxon>Bacteria</taxon>
        <taxon>Pseudomonadati</taxon>
        <taxon>Pseudomonadota</taxon>
        <taxon>Betaproteobacteria</taxon>
        <taxon>Burkholderiales</taxon>
        <taxon>Comamonadaceae</taxon>
        <taxon>Variovorax</taxon>
    </lineage>
</organism>
<dbReference type="EMBL" id="VIVL01000003">
    <property type="protein sequence ID" value="TWD87079.1"/>
    <property type="molecule type" value="Genomic_DNA"/>
</dbReference>
<dbReference type="PANTHER" id="PTHR30483:SF6">
    <property type="entry name" value="PERIPLASMIC BINDING PROTEIN OF ABC TRANSPORTER FOR NATURAL AMINO ACIDS"/>
    <property type="match status" value="1"/>
</dbReference>
<comment type="similarity">
    <text evidence="1">Belongs to the leucine-binding protein family.</text>
</comment>
<feature type="domain" description="Leucine-binding protein" evidence="3">
    <location>
        <begin position="59"/>
        <end position="401"/>
    </location>
</feature>
<dbReference type="InterPro" id="IPR028082">
    <property type="entry name" value="Peripla_BP_I"/>
</dbReference>